<dbReference type="SMART" id="SM00861">
    <property type="entry name" value="Transket_pyr"/>
    <property type="match status" value="1"/>
</dbReference>
<dbReference type="PANTHER" id="PTHR42980:SF1">
    <property type="entry name" value="2-OXOISOVALERATE DEHYDROGENASE SUBUNIT BETA, MITOCHONDRIAL"/>
    <property type="match status" value="1"/>
</dbReference>
<dbReference type="Gene3D" id="3.40.50.920">
    <property type="match status" value="1"/>
</dbReference>
<evidence type="ECO:0000256" key="1">
    <source>
        <dbReference type="ARBA" id="ARBA00001964"/>
    </source>
</evidence>
<dbReference type="InterPro" id="IPR029061">
    <property type="entry name" value="THDP-binding"/>
</dbReference>
<keyword evidence="2" id="KW-0816">Tricarboxylic acid cycle</keyword>
<evidence type="ECO:0000259" key="7">
    <source>
        <dbReference type="SMART" id="SM00861"/>
    </source>
</evidence>
<name>A0ABW0ZJF2_9ACTN</name>
<dbReference type="Pfam" id="PF02780">
    <property type="entry name" value="Transketolase_C"/>
    <property type="match status" value="1"/>
</dbReference>
<keyword evidence="9" id="KW-1185">Reference proteome</keyword>
<reference evidence="9" key="1">
    <citation type="journal article" date="2019" name="Int. J. Syst. Evol. Microbiol.">
        <title>The Global Catalogue of Microorganisms (GCM) 10K type strain sequencing project: providing services to taxonomists for standard genome sequencing and annotation.</title>
        <authorList>
            <consortium name="The Broad Institute Genomics Platform"/>
            <consortium name="The Broad Institute Genome Sequencing Center for Infectious Disease"/>
            <person name="Wu L."/>
            <person name="Ma J."/>
        </authorList>
    </citation>
    <scope>NUCLEOTIDE SEQUENCE [LARGE SCALE GENOMIC DNA]</scope>
    <source>
        <strain evidence="9">YIM 94188</strain>
    </source>
</reference>
<dbReference type="InterPro" id="IPR033248">
    <property type="entry name" value="Transketolase_C"/>
</dbReference>
<evidence type="ECO:0000256" key="3">
    <source>
        <dbReference type="ARBA" id="ARBA00023002"/>
    </source>
</evidence>
<gene>
    <name evidence="8" type="ORF">ACFPQB_16975</name>
</gene>
<evidence type="ECO:0000256" key="5">
    <source>
        <dbReference type="ARBA" id="ARBA00051911"/>
    </source>
</evidence>
<dbReference type="Pfam" id="PF02779">
    <property type="entry name" value="Transket_pyr"/>
    <property type="match status" value="1"/>
</dbReference>
<evidence type="ECO:0000256" key="6">
    <source>
        <dbReference type="SAM" id="MobiDB-lite"/>
    </source>
</evidence>
<sequence>MEPVDQHFVSAVEVLRASGSPTSSAADEGTVPRLTAMFDAQATSRHLDFAARTLQRSGECFYTIGSAGHESNAALGLLSRVSDPALLHYRSGGFYAARAALSGAVDPVRETLRSLTSSSQDPISGGRHKVIGHRELSIIPQTSTIASHLPRAVGLAYALGKASLLERSTPWPHDAVVICSFGDASVNHSTATGALNAAAYLTHRHKACPILLVCEDNGIGISTRSPRGWVASTLRHQPGVPYFSAAGHDPVALLTATEEALATVRGRRSPAILHLDMVRFMAHAGSDVESAYRSPRAIEADYDDDPLLATARALVENGAWTGDHVLARYEEIRQHVGEVARSVCAEPRLSRRDEVVAPLTYGAARRAAHPSRTPSRTPRRSEAPTGKLVTLAQAINATLAQELEADPGVLVFGEDVAVKGGVYGVTRGLHRRFGSVRVFDTLLDEQTILGTALGAGLAGFLPIPEIQYLAYLHNAEDQLRGEAASLRFFSNGQYRNGMVVRIPGLAYQKGFGGHFHNDNSVAVLRDIPGLVLAVPSHPAVAPGLLRGCLDLARDDGRVCVYLEPIARYHTKDLIGEDRAWLAEFDESTSRRLGDLTTYGSGADLLLVTFGNGVFMSRRAALTLTREGIDCTVLDLTWLTPLPTAALVEAAHAAAAVLIVDETRAAGGVAEAVITALVEAGIRVPMARVASADSFVPLGPAAAAVLVQEDEVVAVGRRLARTHG</sequence>
<comment type="catalytic activity">
    <reaction evidence="5">
        <text>N(6)-[(R)-lipoyl]-L-lysyl-[protein] + 2-oxoglutarate + H(+) = N(6)-[(R)-S(8)-succinyldihydrolipoyl]-L-lysyl-[protein] + CO2</text>
        <dbReference type="Rhea" id="RHEA:12188"/>
        <dbReference type="Rhea" id="RHEA-COMP:10474"/>
        <dbReference type="Rhea" id="RHEA-COMP:20092"/>
        <dbReference type="ChEBI" id="CHEBI:15378"/>
        <dbReference type="ChEBI" id="CHEBI:16526"/>
        <dbReference type="ChEBI" id="CHEBI:16810"/>
        <dbReference type="ChEBI" id="CHEBI:83099"/>
        <dbReference type="ChEBI" id="CHEBI:83120"/>
        <dbReference type="EC" id="1.2.4.2"/>
    </reaction>
</comment>
<dbReference type="RefSeq" id="WP_136434601.1">
    <property type="nucleotide sequence ID" value="NZ_JBHSNS010000009.1"/>
</dbReference>
<proteinExistence type="predicted"/>
<evidence type="ECO:0000313" key="8">
    <source>
        <dbReference type="EMBL" id="MFC5730617.1"/>
    </source>
</evidence>
<dbReference type="SUPFAM" id="SSF52922">
    <property type="entry name" value="TK C-terminal domain-like"/>
    <property type="match status" value="1"/>
</dbReference>
<evidence type="ECO:0000256" key="4">
    <source>
        <dbReference type="ARBA" id="ARBA00023052"/>
    </source>
</evidence>
<accession>A0ABW0ZJF2</accession>
<comment type="cofactor">
    <cofactor evidence="1">
        <name>thiamine diphosphate</name>
        <dbReference type="ChEBI" id="CHEBI:58937"/>
    </cofactor>
</comment>
<dbReference type="Gene3D" id="3.40.50.970">
    <property type="match status" value="2"/>
</dbReference>
<keyword evidence="3" id="KW-0560">Oxidoreductase</keyword>
<feature type="region of interest" description="Disordered" evidence="6">
    <location>
        <begin position="363"/>
        <end position="385"/>
    </location>
</feature>
<evidence type="ECO:0000313" key="9">
    <source>
        <dbReference type="Proteomes" id="UP001596072"/>
    </source>
</evidence>
<dbReference type="Pfam" id="PF00676">
    <property type="entry name" value="E1_dh"/>
    <property type="match status" value="1"/>
</dbReference>
<dbReference type="InterPro" id="IPR001017">
    <property type="entry name" value="DH_E1"/>
</dbReference>
<dbReference type="Proteomes" id="UP001596072">
    <property type="component" value="Unassembled WGS sequence"/>
</dbReference>
<protein>
    <submittedName>
        <fullName evidence="8">Thiamine pyrophosphate-dependent enzyme</fullName>
    </submittedName>
</protein>
<dbReference type="EMBL" id="JBHSNS010000009">
    <property type="protein sequence ID" value="MFC5730617.1"/>
    <property type="molecule type" value="Genomic_DNA"/>
</dbReference>
<dbReference type="SUPFAM" id="SSF52518">
    <property type="entry name" value="Thiamin diphosphate-binding fold (THDP-binding)"/>
    <property type="match status" value="2"/>
</dbReference>
<keyword evidence="4" id="KW-0786">Thiamine pyrophosphate</keyword>
<feature type="domain" description="Transketolase-like pyrimidine-binding" evidence="7">
    <location>
        <begin position="389"/>
        <end position="570"/>
    </location>
</feature>
<evidence type="ECO:0000256" key="2">
    <source>
        <dbReference type="ARBA" id="ARBA00022532"/>
    </source>
</evidence>
<dbReference type="InterPro" id="IPR009014">
    <property type="entry name" value="Transketo_C/PFOR_II"/>
</dbReference>
<dbReference type="PANTHER" id="PTHR42980">
    <property type="entry name" value="2-OXOISOVALERATE DEHYDROGENASE SUBUNIT BETA-RELATED"/>
    <property type="match status" value="1"/>
</dbReference>
<organism evidence="8 9">
    <name type="scientific">Nocardioides vastitatis</name>
    <dbReference type="NCBI Taxonomy" id="2568655"/>
    <lineage>
        <taxon>Bacteria</taxon>
        <taxon>Bacillati</taxon>
        <taxon>Actinomycetota</taxon>
        <taxon>Actinomycetes</taxon>
        <taxon>Propionibacteriales</taxon>
        <taxon>Nocardioidaceae</taxon>
        <taxon>Nocardioides</taxon>
    </lineage>
</organism>
<dbReference type="InterPro" id="IPR005475">
    <property type="entry name" value="Transketolase-like_Pyr-bd"/>
</dbReference>
<comment type="caution">
    <text evidence="8">The sequence shown here is derived from an EMBL/GenBank/DDBJ whole genome shotgun (WGS) entry which is preliminary data.</text>
</comment>